<evidence type="ECO:0000313" key="1">
    <source>
        <dbReference type="EMBL" id="PRW60376.1"/>
    </source>
</evidence>
<dbReference type="PANTHER" id="PTHR21228">
    <property type="entry name" value="FAST LEU-RICH DOMAIN-CONTAINING"/>
    <property type="match status" value="1"/>
</dbReference>
<dbReference type="SUPFAM" id="SSF48371">
    <property type="entry name" value="ARM repeat"/>
    <property type="match status" value="1"/>
</dbReference>
<dbReference type="EMBL" id="LHPG02000002">
    <property type="protein sequence ID" value="PRW60376.1"/>
    <property type="molecule type" value="Genomic_DNA"/>
</dbReference>
<evidence type="ECO:0000313" key="2">
    <source>
        <dbReference type="Proteomes" id="UP000239899"/>
    </source>
</evidence>
<reference evidence="1 2" key="1">
    <citation type="journal article" date="2018" name="Plant J.">
        <title>Genome sequences of Chlorella sorokiniana UTEX 1602 and Micractinium conductrix SAG 241.80: implications to maltose excretion by a green alga.</title>
        <authorList>
            <person name="Arriola M.B."/>
            <person name="Velmurugan N."/>
            <person name="Zhang Y."/>
            <person name="Plunkett M.H."/>
            <person name="Hondzo H."/>
            <person name="Barney B.M."/>
        </authorList>
    </citation>
    <scope>NUCLEOTIDE SEQUENCE [LARGE SCALE GENOMIC DNA]</scope>
    <source>
        <strain evidence="2">UTEX 1602</strain>
    </source>
</reference>
<dbReference type="PANTHER" id="PTHR21228:SF40">
    <property type="entry name" value="LD45607P"/>
    <property type="match status" value="1"/>
</dbReference>
<dbReference type="GO" id="GO:0009507">
    <property type="term" value="C:chloroplast"/>
    <property type="evidence" value="ECO:0007669"/>
    <property type="project" value="GOC"/>
</dbReference>
<dbReference type="InterPro" id="IPR050870">
    <property type="entry name" value="FAST_kinase"/>
</dbReference>
<dbReference type="GO" id="GO:0005759">
    <property type="term" value="C:mitochondrial matrix"/>
    <property type="evidence" value="ECO:0007669"/>
    <property type="project" value="TreeGrafter"/>
</dbReference>
<protein>
    <submittedName>
        <fullName evidence="1">RAP domain</fullName>
    </submittedName>
</protein>
<dbReference type="AlphaFoldDB" id="A0A2P6U232"/>
<gene>
    <name evidence="1" type="ORF">C2E21_0844</name>
</gene>
<proteinExistence type="predicted"/>
<comment type="caution">
    <text evidence="1">The sequence shown here is derived from an EMBL/GenBank/DDBJ whole genome shotgun (WGS) entry which is preliminary data.</text>
</comment>
<accession>A0A2P6U232</accession>
<name>A0A2P6U232_CHLSO</name>
<dbReference type="GO" id="GO:0044528">
    <property type="term" value="P:regulation of mitochondrial mRNA stability"/>
    <property type="evidence" value="ECO:0007669"/>
    <property type="project" value="TreeGrafter"/>
</dbReference>
<dbReference type="Proteomes" id="UP000239899">
    <property type="component" value="Unassembled WGS sequence"/>
</dbReference>
<dbReference type="OrthoDB" id="413408at2759"/>
<dbReference type="GO" id="GO:0003723">
    <property type="term" value="F:RNA binding"/>
    <property type="evidence" value="ECO:0007669"/>
    <property type="project" value="TreeGrafter"/>
</dbReference>
<dbReference type="GO" id="GO:0035770">
    <property type="term" value="C:ribonucleoprotein granule"/>
    <property type="evidence" value="ECO:0007669"/>
    <property type="project" value="TreeGrafter"/>
</dbReference>
<organism evidence="1 2">
    <name type="scientific">Chlorella sorokiniana</name>
    <name type="common">Freshwater green alga</name>
    <dbReference type="NCBI Taxonomy" id="3076"/>
    <lineage>
        <taxon>Eukaryota</taxon>
        <taxon>Viridiplantae</taxon>
        <taxon>Chlorophyta</taxon>
        <taxon>core chlorophytes</taxon>
        <taxon>Trebouxiophyceae</taxon>
        <taxon>Chlorellales</taxon>
        <taxon>Chlorellaceae</taxon>
        <taxon>Chlorella clade</taxon>
        <taxon>Chlorella</taxon>
    </lineage>
</organism>
<keyword evidence="2" id="KW-1185">Reference proteome</keyword>
<dbReference type="GO" id="GO:0000963">
    <property type="term" value="P:mitochondrial RNA processing"/>
    <property type="evidence" value="ECO:0007669"/>
    <property type="project" value="TreeGrafter"/>
</dbReference>
<sequence>MQQIKDAETSQQVVRLVQQAGPLCNAFLFSAAVNRVAQLHKQQARASNQTALASLLAFAEDHPAVLDHVAVVQTVYAGGVLRHQLTPQQLAAWQELLVWAFGHQKLERQNVSNGLWGWSRMGLLLQGQLALAAEAANVRLAEQMKPQEVSNTLVAYAHGGWQLSSTAAAALLQRLEQVLPGAKPQEVSNSLWAAAKLGLPLSDGLNAALLQRLEQVLSEANPQAVSNSLWAAAKLGLQLSGSLKAAFVQALPRIIPAATSQALANSLWACGTLGWSPGQPVLAAAVAAMRRLVASRTVDGQHVCNFMWGLAELQDMGAPLPDTLPALLEAAAGWASSCWGQLSALTVTDLCYNLARLGHRPGSDWIGSAIARGLECNAAGAVGGVCVASFIWACSAWGHRLQRSELEQLVSTAVDCICADWPEPGRGGALRLAGALARQDCFRLGPDHPAASAAIEARLLPLVNADIDLVTAGRLHPKTGGLSYLASWASHLAAIGLRLPEQQLEAICSYVSTHLQQLSKGHVKLLRTAFEAWGYQPGLALLA</sequence>
<dbReference type="GO" id="GO:1901259">
    <property type="term" value="P:chloroplast rRNA processing"/>
    <property type="evidence" value="ECO:0007669"/>
    <property type="project" value="TreeGrafter"/>
</dbReference>
<dbReference type="InterPro" id="IPR016024">
    <property type="entry name" value="ARM-type_fold"/>
</dbReference>